<dbReference type="RefSeq" id="WP_091120246.1">
    <property type="nucleotide sequence ID" value="NZ_FMBA01000005.1"/>
</dbReference>
<dbReference type="InterPro" id="IPR008927">
    <property type="entry name" value="6-PGluconate_DH-like_C_sf"/>
</dbReference>
<dbReference type="GO" id="GO:0008977">
    <property type="term" value="F:prephenate dehydrogenase (NAD+) activity"/>
    <property type="evidence" value="ECO:0007669"/>
    <property type="project" value="InterPro"/>
</dbReference>
<dbReference type="GO" id="GO:0005737">
    <property type="term" value="C:cytoplasm"/>
    <property type="evidence" value="ECO:0007669"/>
    <property type="project" value="UniProtKB-SubCell"/>
</dbReference>
<dbReference type="PANTHER" id="PTHR21363">
    <property type="entry name" value="PREPHENATE DEHYDROGENASE"/>
    <property type="match status" value="1"/>
</dbReference>
<name>A0A1C3ZIZ7_9GAMM</name>
<keyword evidence="6" id="KW-1185">Reference proteome</keyword>
<dbReference type="Pfam" id="PF20463">
    <property type="entry name" value="PDH_C"/>
    <property type="match status" value="1"/>
</dbReference>
<dbReference type="OrthoDB" id="6198144at2"/>
<protein>
    <recommendedName>
        <fullName evidence="2">T-protein</fullName>
    </recommendedName>
</protein>
<evidence type="ECO:0000256" key="1">
    <source>
        <dbReference type="ARBA" id="ARBA00023002"/>
    </source>
</evidence>
<keyword evidence="1 2" id="KW-0560">Oxidoreductase</keyword>
<dbReference type="SUPFAM" id="SSF48179">
    <property type="entry name" value="6-phosphogluconate dehydrogenase C-terminal domain-like"/>
    <property type="match status" value="1"/>
</dbReference>
<dbReference type="Gene3D" id="1.20.59.10">
    <property type="entry name" value="Chorismate mutase"/>
    <property type="match status" value="1"/>
</dbReference>
<dbReference type="InterPro" id="IPR036263">
    <property type="entry name" value="Chorismate_II_sf"/>
</dbReference>
<comment type="pathway">
    <text evidence="2">Metabolic intermediate biosynthesis; prephenate biosynthesis; prephenate from chorismate: step 1/1.</text>
</comment>
<dbReference type="Pfam" id="PF01817">
    <property type="entry name" value="CM_2"/>
    <property type="match status" value="1"/>
</dbReference>
<dbReference type="UniPathway" id="UPA00122">
    <property type="reaction ID" value="UER00961"/>
</dbReference>
<evidence type="ECO:0000313" key="5">
    <source>
        <dbReference type="EMBL" id="SCB82242.1"/>
    </source>
</evidence>
<keyword evidence="2" id="KW-0520">NAD</keyword>
<dbReference type="InterPro" id="IPR011277">
    <property type="entry name" value="CM_T"/>
</dbReference>
<dbReference type="GO" id="GO:0004665">
    <property type="term" value="F:prephenate dehydrogenase (NADP+) activity"/>
    <property type="evidence" value="ECO:0007669"/>
    <property type="project" value="InterPro"/>
</dbReference>
<dbReference type="InterPro" id="IPR003099">
    <property type="entry name" value="Prephen_DH"/>
</dbReference>
<dbReference type="AlphaFoldDB" id="A0A1C3ZIZ7"/>
<keyword evidence="2" id="KW-0028">Amino-acid biosynthesis</keyword>
<dbReference type="PROSITE" id="PS51176">
    <property type="entry name" value="PDH_ADH"/>
    <property type="match status" value="1"/>
</dbReference>
<dbReference type="NCBIfam" id="TIGR01799">
    <property type="entry name" value="CM_T"/>
    <property type="match status" value="1"/>
</dbReference>
<dbReference type="PANTHER" id="PTHR21363:SF0">
    <property type="entry name" value="PREPHENATE DEHYDROGENASE [NADP(+)]"/>
    <property type="match status" value="1"/>
</dbReference>
<keyword evidence="2" id="KW-0413">Isomerase</keyword>
<proteinExistence type="predicted"/>
<dbReference type="PIRSF" id="PIRSF001499">
    <property type="entry name" value="Chor_mut_pdh_Tpr"/>
    <property type="match status" value="1"/>
</dbReference>
<dbReference type="InterPro" id="IPR046826">
    <property type="entry name" value="PDH_N"/>
</dbReference>
<feature type="domain" description="Prephenate/arogenate dehydrogenase" evidence="4">
    <location>
        <begin position="99"/>
        <end position="361"/>
    </location>
</feature>
<dbReference type="GO" id="GO:0046417">
    <property type="term" value="P:chorismate metabolic process"/>
    <property type="evidence" value="ECO:0007669"/>
    <property type="project" value="InterPro"/>
</dbReference>
<dbReference type="Proteomes" id="UP000199698">
    <property type="component" value="Unassembled WGS sequence"/>
</dbReference>
<dbReference type="EMBL" id="FMBA01000005">
    <property type="protein sequence ID" value="SCB82242.1"/>
    <property type="molecule type" value="Genomic_DNA"/>
</dbReference>
<keyword evidence="2" id="KW-0963">Cytoplasm</keyword>
<evidence type="ECO:0000259" key="3">
    <source>
        <dbReference type="PROSITE" id="PS51168"/>
    </source>
</evidence>
<dbReference type="Pfam" id="PF02153">
    <property type="entry name" value="PDH_N"/>
    <property type="match status" value="1"/>
</dbReference>
<dbReference type="InterPro" id="IPR036291">
    <property type="entry name" value="NAD(P)-bd_dom_sf"/>
</dbReference>
<feature type="domain" description="Chorismate mutase" evidence="3">
    <location>
        <begin position="1"/>
        <end position="90"/>
    </location>
</feature>
<accession>A0A1C3ZIZ7</accession>
<gene>
    <name evidence="5" type="ORF">GA0061080_100513</name>
</gene>
<dbReference type="Gene3D" id="3.40.50.720">
    <property type="entry name" value="NAD(P)-binding Rossmann-like Domain"/>
    <property type="match status" value="1"/>
</dbReference>
<dbReference type="InterPro" id="IPR050812">
    <property type="entry name" value="Preph/Arog_dehydrog"/>
</dbReference>
<evidence type="ECO:0000259" key="4">
    <source>
        <dbReference type="PROSITE" id="PS51176"/>
    </source>
</evidence>
<dbReference type="UniPathway" id="UPA00120">
    <property type="reaction ID" value="UER00203"/>
</dbReference>
<keyword evidence="2" id="KW-0827">Tyrosine biosynthesis</keyword>
<dbReference type="SMART" id="SM00830">
    <property type="entry name" value="CM_2"/>
    <property type="match status" value="1"/>
</dbReference>
<dbReference type="InterPro" id="IPR002701">
    <property type="entry name" value="CM_II_prokaryot"/>
</dbReference>
<dbReference type="STRING" id="1798183.GA0061080_100513"/>
<sequence>MSTELLALRDKIDEVDQSILSLITKRLALVAEVGEVKSKHGIPIYDPKREAAMLAKRRQEAEEQGVSPALIEDILRRLMRESYISENDKGFKKVYTGQGSVVIVGGNGQMGRLFARLFTLSGYQVKTLGSKTMHQAAEVVADAIAVIVTVPINKTCDIIKQLPSLPKDCILTDFTSIKAKPIQAMLDKHQGPVVGLHPMFGPDVPNLAKQVIVYCDGREQAKYQWLIEQMRIWGANLCAIDAKEHDKCMSFIQALRHFTSFSYGVNLQREQADLEQLIALSSPIYRLELMMVGRLFAQDPELYADIIMASDDNIELIKRYYKCFGEMVNLIEQRDKTKFIKNFNEVTQWFGSYAERFIKESQGLLKFANDNRA</sequence>
<keyword evidence="2" id="KW-0057">Aromatic amino acid biosynthesis</keyword>
<dbReference type="InterPro" id="IPR046825">
    <property type="entry name" value="PDH_C"/>
</dbReference>
<dbReference type="InterPro" id="IPR036979">
    <property type="entry name" value="CM_dom_sf"/>
</dbReference>
<dbReference type="PROSITE" id="PS51168">
    <property type="entry name" value="CHORISMATE_MUT_2"/>
    <property type="match status" value="1"/>
</dbReference>
<comment type="pathway">
    <text evidence="2">Amino-acid biosynthesis; L-tyrosine biosynthesis; (4-hydroxyphenyl)pyruvate from prephenate (NAD(+) route): step 1/1.</text>
</comment>
<dbReference type="SUPFAM" id="SSF51735">
    <property type="entry name" value="NAD(P)-binding Rossmann-fold domains"/>
    <property type="match status" value="1"/>
</dbReference>
<dbReference type="InterPro" id="IPR008244">
    <property type="entry name" value="Chor_mut/prephenate_DH_T"/>
</dbReference>
<dbReference type="SUPFAM" id="SSF48600">
    <property type="entry name" value="Chorismate mutase II"/>
    <property type="match status" value="1"/>
</dbReference>
<dbReference type="GO" id="GO:0070403">
    <property type="term" value="F:NAD+ binding"/>
    <property type="evidence" value="ECO:0007669"/>
    <property type="project" value="InterPro"/>
</dbReference>
<dbReference type="GO" id="GO:0004106">
    <property type="term" value="F:chorismate mutase activity"/>
    <property type="evidence" value="ECO:0007669"/>
    <property type="project" value="InterPro"/>
</dbReference>
<reference evidence="6" key="1">
    <citation type="submission" date="2016-08" db="EMBL/GenBank/DDBJ databases">
        <authorList>
            <person name="Varghese N."/>
            <person name="Submissions Spin"/>
        </authorList>
    </citation>
    <scope>NUCLEOTIDE SEQUENCE [LARGE SCALE GENOMIC DNA]</scope>
    <source>
        <strain evidence="6">R-53144</strain>
    </source>
</reference>
<comment type="subcellular location">
    <subcellularLocation>
        <location evidence="2">Cytoplasm</location>
    </subcellularLocation>
</comment>
<evidence type="ECO:0000313" key="6">
    <source>
        <dbReference type="Proteomes" id="UP000199698"/>
    </source>
</evidence>
<dbReference type="GO" id="GO:0006571">
    <property type="term" value="P:tyrosine biosynthetic process"/>
    <property type="evidence" value="ECO:0007669"/>
    <property type="project" value="UniProtKB-UniPathway"/>
</dbReference>
<dbReference type="Gene3D" id="1.10.3660.10">
    <property type="entry name" value="6-phosphogluconate dehydrogenase C-terminal like domain"/>
    <property type="match status" value="1"/>
</dbReference>
<organism evidence="5 6">
    <name type="scientific">Gilliamella intestini</name>
    <dbReference type="NCBI Taxonomy" id="1798183"/>
    <lineage>
        <taxon>Bacteria</taxon>
        <taxon>Pseudomonadati</taxon>
        <taxon>Pseudomonadota</taxon>
        <taxon>Gammaproteobacteria</taxon>
        <taxon>Orbales</taxon>
        <taxon>Orbaceae</taxon>
        <taxon>Gilliamella</taxon>
    </lineage>
</organism>
<evidence type="ECO:0000256" key="2">
    <source>
        <dbReference type="PIRNR" id="PIRNR001499"/>
    </source>
</evidence>
<dbReference type="NCBIfam" id="NF008400">
    <property type="entry name" value="PRK11199.1"/>
    <property type="match status" value="1"/>
</dbReference>